<dbReference type="GO" id="GO:0003723">
    <property type="term" value="F:RNA binding"/>
    <property type="evidence" value="ECO:0007669"/>
    <property type="project" value="TreeGrafter"/>
</dbReference>
<dbReference type="HAMAP" id="MF_00532_B">
    <property type="entry name" value="Ribosomal_uS9_B"/>
    <property type="match status" value="1"/>
</dbReference>
<dbReference type="InterPro" id="IPR020574">
    <property type="entry name" value="Ribosomal_uS9_CS"/>
</dbReference>
<keyword evidence="3 4" id="KW-0687">Ribonucleoprotein</keyword>
<dbReference type="Gene3D" id="3.30.230.10">
    <property type="match status" value="1"/>
</dbReference>
<dbReference type="RefSeq" id="XP_008880939.1">
    <property type="nucleotide sequence ID" value="XM_008882717.1"/>
</dbReference>
<dbReference type="InterPro" id="IPR020568">
    <property type="entry name" value="Ribosomal_Su5_D2-typ_SF"/>
</dbReference>
<protein>
    <recommendedName>
        <fullName evidence="7">30S ribosomal protein S9</fullName>
    </recommendedName>
</protein>
<dbReference type="PANTHER" id="PTHR21569:SF1">
    <property type="entry name" value="SMALL RIBOSOMAL SUBUNIT PROTEIN US9M"/>
    <property type="match status" value="1"/>
</dbReference>
<reference evidence="6" key="1">
    <citation type="submission" date="2013-12" db="EMBL/GenBank/DDBJ databases">
        <title>The Genome Sequence of Aphanomyces invadans NJM9701.</title>
        <authorList>
            <consortium name="The Broad Institute Genomics Platform"/>
            <person name="Russ C."/>
            <person name="Tyler B."/>
            <person name="van West P."/>
            <person name="Dieguez-Uribeondo J."/>
            <person name="Young S.K."/>
            <person name="Zeng Q."/>
            <person name="Gargeya S."/>
            <person name="Fitzgerald M."/>
            <person name="Abouelleil A."/>
            <person name="Alvarado L."/>
            <person name="Chapman S.B."/>
            <person name="Gainer-Dewar J."/>
            <person name="Goldberg J."/>
            <person name="Griggs A."/>
            <person name="Gujja S."/>
            <person name="Hansen M."/>
            <person name="Howarth C."/>
            <person name="Imamovic A."/>
            <person name="Ireland A."/>
            <person name="Larimer J."/>
            <person name="McCowan C."/>
            <person name="Murphy C."/>
            <person name="Pearson M."/>
            <person name="Poon T.W."/>
            <person name="Priest M."/>
            <person name="Roberts A."/>
            <person name="Saif S."/>
            <person name="Shea T."/>
            <person name="Sykes S."/>
            <person name="Wortman J."/>
            <person name="Nusbaum C."/>
            <person name="Birren B."/>
        </authorList>
    </citation>
    <scope>NUCLEOTIDE SEQUENCE [LARGE SCALE GENOMIC DNA]</scope>
    <source>
        <strain evidence="6">NJM9701</strain>
    </source>
</reference>
<name>A0A024T8I9_9STRA</name>
<dbReference type="InterPro" id="IPR000754">
    <property type="entry name" value="Ribosomal_uS9"/>
</dbReference>
<dbReference type="Pfam" id="PF00380">
    <property type="entry name" value="Ribosomal_S9"/>
    <property type="match status" value="1"/>
</dbReference>
<evidence type="ECO:0000313" key="6">
    <source>
        <dbReference type="EMBL" id="ETV90420.1"/>
    </source>
</evidence>
<dbReference type="NCBIfam" id="NF001099">
    <property type="entry name" value="PRK00132.1"/>
    <property type="match status" value="1"/>
</dbReference>
<evidence type="ECO:0000256" key="1">
    <source>
        <dbReference type="ARBA" id="ARBA00005251"/>
    </source>
</evidence>
<evidence type="ECO:0000256" key="2">
    <source>
        <dbReference type="ARBA" id="ARBA00022980"/>
    </source>
</evidence>
<dbReference type="SUPFAM" id="SSF54211">
    <property type="entry name" value="Ribosomal protein S5 domain 2-like"/>
    <property type="match status" value="1"/>
</dbReference>
<dbReference type="OrthoDB" id="10254627at2759"/>
<feature type="region of interest" description="Disordered" evidence="5">
    <location>
        <begin position="66"/>
        <end position="92"/>
    </location>
</feature>
<evidence type="ECO:0000256" key="4">
    <source>
        <dbReference type="RuleBase" id="RU003815"/>
    </source>
</evidence>
<keyword evidence="2 4" id="KW-0689">Ribosomal protein</keyword>
<gene>
    <name evidence="6" type="ORF">H310_14788</name>
</gene>
<dbReference type="EMBL" id="KI914040">
    <property type="protein sequence ID" value="ETV90420.1"/>
    <property type="molecule type" value="Genomic_DNA"/>
</dbReference>
<dbReference type="InterPro" id="IPR023035">
    <property type="entry name" value="Ribosomal_uS9_bac/plastid"/>
</dbReference>
<sequence>MAVAQSTCLANCQGEWPKHLHQSIANYLWTNLEVRTMLARAFSGLRLGVARQSAAGLGAVSHAAGFASKKKSDDDDENDDDQDDTWFEEWGPRPEFHPDNWHGFNGDLDAVTEDGTATWIQAARNMADIVTERELMIKRKRQEEYAKKKIVRVVEVDEFGRAYGTGRRKTSSARVWVKRSEVDGHGTVRVNKMDLVDYFVRDAHRHDILLPFLEIDHLGNFDVYCTVKGGGLSGQAGAIRHGISRALEKFNPDFRPALKAVGFLTRDSRMVESKKTGRKKARKSFQWVKR</sequence>
<dbReference type="eggNOG" id="KOG1697">
    <property type="taxonomic scope" value="Eukaryota"/>
</dbReference>
<dbReference type="PANTHER" id="PTHR21569">
    <property type="entry name" value="RIBOSOMAL PROTEIN S9"/>
    <property type="match status" value="1"/>
</dbReference>
<comment type="similarity">
    <text evidence="1 4">Belongs to the universal ribosomal protein uS9 family.</text>
</comment>
<dbReference type="GeneID" id="20091838"/>
<proteinExistence type="inferred from homology"/>
<dbReference type="VEuPathDB" id="FungiDB:H310_14788"/>
<dbReference type="AlphaFoldDB" id="A0A024T8I9"/>
<accession>A0A024T8I9</accession>
<dbReference type="InterPro" id="IPR014721">
    <property type="entry name" value="Ribsml_uS5_D2-typ_fold_subgr"/>
</dbReference>
<dbReference type="GO" id="GO:0006412">
    <property type="term" value="P:translation"/>
    <property type="evidence" value="ECO:0007669"/>
    <property type="project" value="InterPro"/>
</dbReference>
<dbReference type="GO" id="GO:0022627">
    <property type="term" value="C:cytosolic small ribosomal subunit"/>
    <property type="evidence" value="ECO:0007669"/>
    <property type="project" value="TreeGrafter"/>
</dbReference>
<dbReference type="GO" id="GO:0003735">
    <property type="term" value="F:structural constituent of ribosome"/>
    <property type="evidence" value="ECO:0007669"/>
    <property type="project" value="InterPro"/>
</dbReference>
<dbReference type="STRING" id="157072.A0A024T8I9"/>
<organism evidence="6">
    <name type="scientific">Aphanomyces invadans</name>
    <dbReference type="NCBI Taxonomy" id="157072"/>
    <lineage>
        <taxon>Eukaryota</taxon>
        <taxon>Sar</taxon>
        <taxon>Stramenopiles</taxon>
        <taxon>Oomycota</taxon>
        <taxon>Saprolegniomycetes</taxon>
        <taxon>Saprolegniales</taxon>
        <taxon>Verrucalvaceae</taxon>
        <taxon>Aphanomyces</taxon>
    </lineage>
</organism>
<dbReference type="PROSITE" id="PS00360">
    <property type="entry name" value="RIBOSOMAL_S9"/>
    <property type="match status" value="1"/>
</dbReference>
<feature type="compositionally biased region" description="Acidic residues" evidence="5">
    <location>
        <begin position="74"/>
        <end position="87"/>
    </location>
</feature>
<dbReference type="FunFam" id="3.30.230.10:FF:000001">
    <property type="entry name" value="30S ribosomal protein S9"/>
    <property type="match status" value="1"/>
</dbReference>
<evidence type="ECO:0000256" key="5">
    <source>
        <dbReference type="SAM" id="MobiDB-lite"/>
    </source>
</evidence>
<evidence type="ECO:0008006" key="7">
    <source>
        <dbReference type="Google" id="ProtNLM"/>
    </source>
</evidence>
<evidence type="ECO:0000256" key="3">
    <source>
        <dbReference type="ARBA" id="ARBA00023274"/>
    </source>
</evidence>